<dbReference type="RefSeq" id="WP_016456767.1">
    <property type="nucleotide sequence ID" value="NZ_KE150269.1"/>
</dbReference>
<feature type="transmembrane region" description="Helical" evidence="8">
    <location>
        <begin position="204"/>
        <end position="227"/>
    </location>
</feature>
<feature type="transmembrane region" description="Helical" evidence="8">
    <location>
        <begin position="20"/>
        <end position="42"/>
    </location>
</feature>
<accession>S2WIE3</accession>
<dbReference type="HOGENOM" id="CLU_077968_1_0_11"/>
<protein>
    <submittedName>
        <fullName evidence="9">B558 family succinate dehydrogenase (Or fumarate reductase) cytochrome B subunit</fullName>
    </submittedName>
</protein>
<dbReference type="STRING" id="883161.HMPREF9306_01962"/>
<comment type="caution">
    <text evidence="9">The sequence shown here is derived from an EMBL/GenBank/DDBJ whole genome shotgun (WGS) entry which is preliminary data.</text>
</comment>
<evidence type="ECO:0000256" key="1">
    <source>
        <dbReference type="ARBA" id="ARBA00004370"/>
    </source>
</evidence>
<evidence type="ECO:0000256" key="5">
    <source>
        <dbReference type="ARBA" id="ARBA00022989"/>
    </source>
</evidence>
<dbReference type="NCBIfam" id="TIGR02046">
    <property type="entry name" value="sdhC_b558_fam"/>
    <property type="match status" value="1"/>
</dbReference>
<dbReference type="PATRIC" id="fig|883161.3.peg.1951"/>
<dbReference type="AlphaFoldDB" id="S2WIE3"/>
<reference evidence="9 10" key="1">
    <citation type="submission" date="2013-04" db="EMBL/GenBank/DDBJ databases">
        <title>The Genome Sequence of Propionimicrobium lymphophilum ACS-093-V-SCH5.</title>
        <authorList>
            <consortium name="The Broad Institute Genomics Platform"/>
            <person name="Earl A."/>
            <person name="Ward D."/>
            <person name="Feldgarden M."/>
            <person name="Gevers D."/>
            <person name="Saerens B."/>
            <person name="Vaneechoutte M."/>
            <person name="Walker B."/>
            <person name="Young S."/>
            <person name="Zeng Q."/>
            <person name="Gargeya S."/>
            <person name="Fitzgerald M."/>
            <person name="Haas B."/>
            <person name="Abouelleil A."/>
            <person name="Allen A.W."/>
            <person name="Alvarado L."/>
            <person name="Arachchi H.M."/>
            <person name="Berlin A.M."/>
            <person name="Chapman S.B."/>
            <person name="Gainer-Dewar J."/>
            <person name="Goldberg J."/>
            <person name="Griggs A."/>
            <person name="Gujja S."/>
            <person name="Hansen M."/>
            <person name="Howarth C."/>
            <person name="Imamovic A."/>
            <person name="Ireland A."/>
            <person name="Larimer J."/>
            <person name="McCowan C."/>
            <person name="Murphy C."/>
            <person name="Pearson M."/>
            <person name="Poon T.W."/>
            <person name="Priest M."/>
            <person name="Roberts A."/>
            <person name="Saif S."/>
            <person name="Shea T."/>
            <person name="Sisk P."/>
            <person name="Sykes S."/>
            <person name="Wortman J."/>
            <person name="Nusbaum C."/>
            <person name="Birren B."/>
        </authorList>
    </citation>
    <scope>NUCLEOTIDE SEQUENCE [LARGE SCALE GENOMIC DNA]</scope>
    <source>
        <strain evidence="9 10">ACS-093-V-SCH5</strain>
    </source>
</reference>
<evidence type="ECO:0000256" key="8">
    <source>
        <dbReference type="SAM" id="Phobius"/>
    </source>
</evidence>
<evidence type="ECO:0000313" key="9">
    <source>
        <dbReference type="EMBL" id="EPD32392.1"/>
    </source>
</evidence>
<dbReference type="SUPFAM" id="SSF81343">
    <property type="entry name" value="Fumarate reductase respiratory complex transmembrane subunits"/>
    <property type="match status" value="1"/>
</dbReference>
<dbReference type="Proteomes" id="UP000014417">
    <property type="component" value="Unassembled WGS sequence"/>
</dbReference>
<feature type="transmembrane region" description="Helical" evidence="8">
    <location>
        <begin position="120"/>
        <end position="142"/>
    </location>
</feature>
<organism evidence="9 10">
    <name type="scientific">Propionimicrobium lymphophilum ACS-093-V-SCH5</name>
    <dbReference type="NCBI Taxonomy" id="883161"/>
    <lineage>
        <taxon>Bacteria</taxon>
        <taxon>Bacillati</taxon>
        <taxon>Actinomycetota</taxon>
        <taxon>Actinomycetes</taxon>
        <taxon>Propionibacteriales</taxon>
        <taxon>Propionibacteriaceae</taxon>
        <taxon>Propionimicrobium</taxon>
    </lineage>
</organism>
<proteinExistence type="predicted"/>
<dbReference type="CDD" id="cd03498">
    <property type="entry name" value="SQR_TypeB_2_TM"/>
    <property type="match status" value="1"/>
</dbReference>
<sequence>MTVALVESGRTAKRHRLSSILLKQVMAITGVIFVSFVFIHMFGNLKVYQGPEAFNHYAGWLREVGYPLIPKKGVLWALRITLAVSFVLHIVSGLMIYFRGRKARGKKRLRLSRMGNNARLMVPTGLIIGVFVIVHLLDLTIGKVCAPEMFVSGDAYGNLVRSFSRPGMATFYVFTMLLIALHIGHGARTMLQDFGVTALRTRKVWALIGSLLAILILLGNAAIPVMVQAGVVS</sequence>
<dbReference type="Gene3D" id="1.20.1300.10">
    <property type="entry name" value="Fumarate reductase/succinate dehydrogenase, transmembrane subunit"/>
    <property type="match status" value="1"/>
</dbReference>
<keyword evidence="7 8" id="KW-0472">Membrane</keyword>
<dbReference type="InterPro" id="IPR034804">
    <property type="entry name" value="SQR/QFR_C/D"/>
</dbReference>
<feature type="transmembrane region" description="Helical" evidence="8">
    <location>
        <begin position="162"/>
        <end position="183"/>
    </location>
</feature>
<dbReference type="GO" id="GO:0016020">
    <property type="term" value="C:membrane"/>
    <property type="evidence" value="ECO:0007669"/>
    <property type="project" value="InterPro"/>
</dbReference>
<keyword evidence="2" id="KW-0349">Heme</keyword>
<evidence type="ECO:0000256" key="3">
    <source>
        <dbReference type="ARBA" id="ARBA00022692"/>
    </source>
</evidence>
<keyword evidence="10" id="KW-1185">Reference proteome</keyword>
<evidence type="ECO:0000313" key="10">
    <source>
        <dbReference type="Proteomes" id="UP000014417"/>
    </source>
</evidence>
<evidence type="ECO:0000256" key="7">
    <source>
        <dbReference type="ARBA" id="ARBA00023136"/>
    </source>
</evidence>
<feature type="transmembrane region" description="Helical" evidence="8">
    <location>
        <begin position="76"/>
        <end position="99"/>
    </location>
</feature>
<dbReference type="Pfam" id="PF01127">
    <property type="entry name" value="Sdh_cyt"/>
    <property type="match status" value="1"/>
</dbReference>
<evidence type="ECO:0000256" key="6">
    <source>
        <dbReference type="ARBA" id="ARBA00023004"/>
    </source>
</evidence>
<keyword evidence="3 8" id="KW-0812">Transmembrane</keyword>
<dbReference type="InterPro" id="IPR000701">
    <property type="entry name" value="SuccDH_FuR_B_TM-su"/>
</dbReference>
<gene>
    <name evidence="9" type="ORF">HMPREF9306_01962</name>
</gene>
<dbReference type="OrthoDB" id="9788081at2"/>
<dbReference type="EMBL" id="AGZR01000009">
    <property type="protein sequence ID" value="EPD32392.1"/>
    <property type="molecule type" value="Genomic_DNA"/>
</dbReference>
<keyword evidence="4" id="KW-0479">Metal-binding</keyword>
<dbReference type="InterPro" id="IPR011138">
    <property type="entry name" value="Cytochrome_b-558"/>
</dbReference>
<evidence type="ECO:0000256" key="2">
    <source>
        <dbReference type="ARBA" id="ARBA00022617"/>
    </source>
</evidence>
<name>S2WIE3_9ACTN</name>
<keyword evidence="6" id="KW-0408">Iron</keyword>
<keyword evidence="5 8" id="KW-1133">Transmembrane helix</keyword>
<evidence type="ECO:0000256" key="4">
    <source>
        <dbReference type="ARBA" id="ARBA00022723"/>
    </source>
</evidence>
<comment type="subcellular location">
    <subcellularLocation>
        <location evidence="1">Membrane</location>
    </subcellularLocation>
</comment>